<dbReference type="EMBL" id="JACHJS010000001">
    <property type="protein sequence ID" value="MBB4967071.1"/>
    <property type="molecule type" value="Genomic_DNA"/>
</dbReference>
<reference evidence="2 3" key="1">
    <citation type="submission" date="2020-08" db="EMBL/GenBank/DDBJ databases">
        <title>Sequencing the genomes of 1000 actinobacteria strains.</title>
        <authorList>
            <person name="Klenk H.-P."/>
        </authorList>
    </citation>
    <scope>NUCLEOTIDE SEQUENCE [LARGE SCALE GENOMIC DNA]</scope>
    <source>
        <strain evidence="2 3">DSM 45084</strain>
    </source>
</reference>
<dbReference type="InterPro" id="IPR043917">
    <property type="entry name" value="DUF5753"/>
</dbReference>
<dbReference type="CDD" id="cd00093">
    <property type="entry name" value="HTH_XRE"/>
    <property type="match status" value="1"/>
</dbReference>
<feature type="domain" description="DUF5753" evidence="1">
    <location>
        <begin position="99"/>
        <end position="277"/>
    </location>
</feature>
<sequence>MTNGANPTVHKRQLGMALTALREKAGKSVDDVAALLECSSAKIRRVECGDVAVRASELKDVLDFFSATKTERRELEDLGREARKRAPHTPYGAVLPDFFRKFFSLEQIAAEILLYHAEIIPGQFQTPEYARALIEANPTHEPEEIDRLIQARQTRLSRITRDEDPQRQHVVLHEAAIRTMVGGPVVMKDQLLYLRKLASMSNVTIQVIPFSAGAHAATGLPFILLRFPDNVRNAVYLESLTSANSLDDPAHVAQYEMTFRHVVGAAFSPTKTSALLATVAGEL</sequence>
<dbReference type="Pfam" id="PF13560">
    <property type="entry name" value="HTH_31"/>
    <property type="match status" value="1"/>
</dbReference>
<dbReference type="Pfam" id="PF19054">
    <property type="entry name" value="DUF5753"/>
    <property type="match status" value="1"/>
</dbReference>
<dbReference type="InterPro" id="IPR001387">
    <property type="entry name" value="Cro/C1-type_HTH"/>
</dbReference>
<dbReference type="SUPFAM" id="SSF47413">
    <property type="entry name" value="lambda repressor-like DNA-binding domains"/>
    <property type="match status" value="1"/>
</dbReference>
<organism evidence="2 3">
    <name type="scientific">Saccharothrix violaceirubra</name>
    <dbReference type="NCBI Taxonomy" id="413306"/>
    <lineage>
        <taxon>Bacteria</taxon>
        <taxon>Bacillati</taxon>
        <taxon>Actinomycetota</taxon>
        <taxon>Actinomycetes</taxon>
        <taxon>Pseudonocardiales</taxon>
        <taxon>Pseudonocardiaceae</taxon>
        <taxon>Saccharothrix</taxon>
    </lineage>
</organism>
<accession>A0A7W7T5S0</accession>
<protein>
    <submittedName>
        <fullName evidence="2">Transcriptional regulator with XRE-family HTH domain</fullName>
    </submittedName>
</protein>
<dbReference type="GO" id="GO:0003677">
    <property type="term" value="F:DNA binding"/>
    <property type="evidence" value="ECO:0007669"/>
    <property type="project" value="InterPro"/>
</dbReference>
<evidence type="ECO:0000313" key="3">
    <source>
        <dbReference type="Proteomes" id="UP000542674"/>
    </source>
</evidence>
<dbReference type="Gene3D" id="1.10.260.40">
    <property type="entry name" value="lambda repressor-like DNA-binding domains"/>
    <property type="match status" value="1"/>
</dbReference>
<gene>
    <name evidence="2" type="ORF">F4559_004430</name>
</gene>
<name>A0A7W7T5S0_9PSEU</name>
<evidence type="ECO:0000313" key="2">
    <source>
        <dbReference type="EMBL" id="MBB4967071.1"/>
    </source>
</evidence>
<dbReference type="RefSeq" id="WP_184671470.1">
    <property type="nucleotide sequence ID" value="NZ_BAABAI010000037.1"/>
</dbReference>
<proteinExistence type="predicted"/>
<keyword evidence="3" id="KW-1185">Reference proteome</keyword>
<dbReference type="AlphaFoldDB" id="A0A7W7T5S0"/>
<dbReference type="Proteomes" id="UP000542674">
    <property type="component" value="Unassembled WGS sequence"/>
</dbReference>
<dbReference type="InterPro" id="IPR010982">
    <property type="entry name" value="Lambda_DNA-bd_dom_sf"/>
</dbReference>
<comment type="caution">
    <text evidence="2">The sequence shown here is derived from an EMBL/GenBank/DDBJ whole genome shotgun (WGS) entry which is preliminary data.</text>
</comment>
<evidence type="ECO:0000259" key="1">
    <source>
        <dbReference type="Pfam" id="PF19054"/>
    </source>
</evidence>